<feature type="compositionally biased region" description="Basic and acidic residues" evidence="7">
    <location>
        <begin position="247"/>
        <end position="259"/>
    </location>
</feature>
<dbReference type="Pfam" id="PF00902">
    <property type="entry name" value="TatC"/>
    <property type="match status" value="1"/>
</dbReference>
<gene>
    <name evidence="9" type="ORF">AVDCRST_MAG83-1843</name>
</gene>
<dbReference type="EMBL" id="CADCTE010000102">
    <property type="protein sequence ID" value="CAA9244922.1"/>
    <property type="molecule type" value="Genomic_DNA"/>
</dbReference>
<evidence type="ECO:0000256" key="5">
    <source>
        <dbReference type="ARBA" id="ARBA00023010"/>
    </source>
</evidence>
<keyword evidence="3" id="KW-0813">Transport</keyword>
<dbReference type="GO" id="GO:0009977">
    <property type="term" value="F:proton motive force dependent protein transmembrane transporter activity"/>
    <property type="evidence" value="ECO:0007669"/>
    <property type="project" value="TreeGrafter"/>
</dbReference>
<dbReference type="HAMAP" id="MF_00902">
    <property type="entry name" value="TatC"/>
    <property type="match status" value="1"/>
</dbReference>
<evidence type="ECO:0000256" key="6">
    <source>
        <dbReference type="ARBA" id="ARBA00023136"/>
    </source>
</evidence>
<dbReference type="PANTHER" id="PTHR30371:SF0">
    <property type="entry name" value="SEC-INDEPENDENT PROTEIN TRANSLOCASE PROTEIN TATC, CHLOROPLASTIC-RELATED"/>
    <property type="match status" value="1"/>
</dbReference>
<dbReference type="GO" id="GO:0043953">
    <property type="term" value="P:protein transport by the Tat complex"/>
    <property type="evidence" value="ECO:0007669"/>
    <property type="project" value="TreeGrafter"/>
</dbReference>
<dbReference type="PRINTS" id="PR01840">
    <property type="entry name" value="TATCFAMILY"/>
</dbReference>
<keyword evidence="2 8" id="KW-0812">Transmembrane</keyword>
<dbReference type="RefSeq" id="WP_294567793.1">
    <property type="nucleotide sequence ID" value="NZ_CADCTE010000102.1"/>
</dbReference>
<feature type="non-terminal residue" evidence="9">
    <location>
        <position position="1"/>
    </location>
</feature>
<feature type="transmembrane region" description="Helical" evidence="8">
    <location>
        <begin position="147"/>
        <end position="170"/>
    </location>
</feature>
<evidence type="ECO:0000256" key="2">
    <source>
        <dbReference type="ARBA" id="ARBA00022692"/>
    </source>
</evidence>
<keyword evidence="6 8" id="KW-0472">Membrane</keyword>
<sequence>GELRTRIIKVAAIFILAAIVTWFFRERLFYALLAPAGDTFQGQRLFVTSVGEQFVSDMKLALWAAFVLSIPVLLYQAWAFVAPAVGDMGRVTTYILITLASSLFLAGIAFGYFFVLPAGLNFLLDWDTERYETIITPSFYLAFTTRFLLACGIVFELPAATYVCAKLGLIDANLLKKYRKHAVVGNTVLAAAITPSPDPFTMVMLAVPLIVMYELSIVIARYVNPTTEVTAHNLARTDEEEEEEFEPEPHEENGKERDL</sequence>
<evidence type="ECO:0000256" key="1">
    <source>
        <dbReference type="ARBA" id="ARBA00004141"/>
    </source>
</evidence>
<keyword evidence="3" id="KW-0653">Protein transport</keyword>
<protein>
    <submittedName>
        <fullName evidence="9">Twin-arginine translocation protein TatC</fullName>
    </submittedName>
</protein>
<dbReference type="GO" id="GO:0065002">
    <property type="term" value="P:intracellular protein transmembrane transport"/>
    <property type="evidence" value="ECO:0007669"/>
    <property type="project" value="TreeGrafter"/>
</dbReference>
<evidence type="ECO:0000256" key="4">
    <source>
        <dbReference type="ARBA" id="ARBA00022989"/>
    </source>
</evidence>
<evidence type="ECO:0000256" key="7">
    <source>
        <dbReference type="SAM" id="MobiDB-lite"/>
    </source>
</evidence>
<dbReference type="AlphaFoldDB" id="A0A6J4I9Z6"/>
<keyword evidence="4 8" id="KW-1133">Transmembrane helix</keyword>
<dbReference type="NCBIfam" id="TIGR00945">
    <property type="entry name" value="tatC"/>
    <property type="match status" value="1"/>
</dbReference>
<feature type="region of interest" description="Disordered" evidence="7">
    <location>
        <begin position="232"/>
        <end position="259"/>
    </location>
</feature>
<feature type="transmembrane region" description="Helical" evidence="8">
    <location>
        <begin position="60"/>
        <end position="81"/>
    </location>
</feature>
<dbReference type="GO" id="GO:0033281">
    <property type="term" value="C:TAT protein transport complex"/>
    <property type="evidence" value="ECO:0007669"/>
    <property type="project" value="TreeGrafter"/>
</dbReference>
<name>A0A6J4I9Z6_9MICC</name>
<dbReference type="PANTHER" id="PTHR30371">
    <property type="entry name" value="SEC-INDEPENDENT PROTEIN TRANSLOCASE PROTEIN TATC"/>
    <property type="match status" value="1"/>
</dbReference>
<evidence type="ECO:0000256" key="8">
    <source>
        <dbReference type="SAM" id="Phobius"/>
    </source>
</evidence>
<feature type="transmembrane region" description="Helical" evidence="8">
    <location>
        <begin position="93"/>
        <end position="115"/>
    </location>
</feature>
<feature type="transmembrane region" description="Helical" evidence="8">
    <location>
        <begin position="7"/>
        <end position="24"/>
    </location>
</feature>
<evidence type="ECO:0000313" key="9">
    <source>
        <dbReference type="EMBL" id="CAA9244922.1"/>
    </source>
</evidence>
<evidence type="ECO:0000256" key="3">
    <source>
        <dbReference type="ARBA" id="ARBA00022927"/>
    </source>
</evidence>
<proteinExistence type="inferred from homology"/>
<organism evidence="9">
    <name type="scientific">uncultured Arthrobacter sp</name>
    <dbReference type="NCBI Taxonomy" id="114050"/>
    <lineage>
        <taxon>Bacteria</taxon>
        <taxon>Bacillati</taxon>
        <taxon>Actinomycetota</taxon>
        <taxon>Actinomycetes</taxon>
        <taxon>Micrococcales</taxon>
        <taxon>Micrococcaceae</taxon>
        <taxon>Arthrobacter</taxon>
        <taxon>environmental samples</taxon>
    </lineage>
</organism>
<dbReference type="InterPro" id="IPR002033">
    <property type="entry name" value="TatC"/>
</dbReference>
<accession>A0A6J4I9Z6</accession>
<keyword evidence="5" id="KW-0811">Translocation</keyword>
<comment type="subcellular location">
    <subcellularLocation>
        <location evidence="1">Membrane</location>
        <topology evidence="1">Multi-pass membrane protein</topology>
    </subcellularLocation>
</comment>
<reference evidence="9" key="1">
    <citation type="submission" date="2020-02" db="EMBL/GenBank/DDBJ databases">
        <authorList>
            <person name="Meier V. D."/>
        </authorList>
    </citation>
    <scope>NUCLEOTIDE SEQUENCE</scope>
    <source>
        <strain evidence="9">AVDCRST_MAG83</strain>
    </source>
</reference>